<dbReference type="Proteomes" id="UP000192223">
    <property type="component" value="Unplaced"/>
</dbReference>
<dbReference type="Gene3D" id="3.30.40.10">
    <property type="entry name" value="Zinc/RING finger domain, C3HC4 (zinc finger)"/>
    <property type="match status" value="1"/>
</dbReference>
<protein>
    <recommendedName>
        <fullName evidence="11">Vacuolar protein sorting-associated protein 11 homolog</fullName>
    </recommendedName>
</protein>
<evidence type="ECO:0000256" key="1">
    <source>
        <dbReference type="ARBA" id="ARBA00004371"/>
    </source>
</evidence>
<dbReference type="SUPFAM" id="SSF57850">
    <property type="entry name" value="RING/U-box"/>
    <property type="match status" value="1"/>
</dbReference>
<evidence type="ECO:0000256" key="11">
    <source>
        <dbReference type="PIRNR" id="PIRNR007860"/>
    </source>
</evidence>
<dbReference type="PANTHER" id="PTHR23323">
    <property type="entry name" value="VACUOLAR PROTEIN SORTING-ASSOCIATED PROTEIN"/>
    <property type="match status" value="1"/>
</dbReference>
<dbReference type="InterPro" id="IPR057308">
    <property type="entry name" value="CHCR_PEP5_VPS11"/>
</dbReference>
<dbReference type="InterPro" id="IPR024763">
    <property type="entry name" value="VPS11_C"/>
</dbReference>
<dbReference type="Gene3D" id="2.130.10.10">
    <property type="entry name" value="YVTN repeat-like/Quinoprotein amine dehydrogenase"/>
    <property type="match status" value="1"/>
</dbReference>
<evidence type="ECO:0000313" key="17">
    <source>
        <dbReference type="Proteomes" id="UP000192223"/>
    </source>
</evidence>
<dbReference type="PANTHER" id="PTHR23323:SF24">
    <property type="entry name" value="VACUOLAR PROTEIN SORTING-ASSOCIATED PROTEIN 11 HOMOLOG"/>
    <property type="match status" value="1"/>
</dbReference>
<keyword evidence="7" id="KW-0862">Zinc</keyword>
<dbReference type="InterPro" id="IPR036322">
    <property type="entry name" value="WD40_repeat_dom_sf"/>
</dbReference>
<dbReference type="Pfam" id="PF23356">
    <property type="entry name" value="TPR_PEP5_VPS11"/>
    <property type="match status" value="1"/>
</dbReference>
<evidence type="ECO:0000256" key="2">
    <source>
        <dbReference type="ARBA" id="ARBA00004492"/>
    </source>
</evidence>
<evidence type="ECO:0000256" key="8">
    <source>
        <dbReference type="ARBA" id="ARBA00022927"/>
    </source>
</evidence>
<dbReference type="RefSeq" id="XP_018335224.1">
    <property type="nucleotide sequence ID" value="XM_018479722.1"/>
</dbReference>
<reference evidence="18" key="1">
    <citation type="submission" date="2025-08" db="UniProtKB">
        <authorList>
            <consortium name="RefSeq"/>
        </authorList>
    </citation>
    <scope>IDENTIFICATION</scope>
    <source>
        <tissue evidence="18">Entire body</tissue>
    </source>
</reference>
<dbReference type="GO" id="GO:0007033">
    <property type="term" value="P:vacuole organization"/>
    <property type="evidence" value="ECO:0007669"/>
    <property type="project" value="TreeGrafter"/>
</dbReference>
<evidence type="ECO:0000256" key="5">
    <source>
        <dbReference type="ARBA" id="ARBA00022723"/>
    </source>
</evidence>
<keyword evidence="6 12" id="KW-0863">Zinc-finger</keyword>
<name>A0A1W4XGV5_AGRPL</name>
<accession>A0A1W4XGV5</accession>
<dbReference type="PROSITE" id="PS50236">
    <property type="entry name" value="CHCR"/>
    <property type="match status" value="1"/>
</dbReference>
<keyword evidence="8" id="KW-0653">Protein transport</keyword>
<dbReference type="InterPro" id="IPR013083">
    <property type="entry name" value="Znf_RING/FYVE/PHD"/>
</dbReference>
<keyword evidence="10" id="KW-0458">Lysosome</keyword>
<feature type="repeat" description="CHCR" evidence="13">
    <location>
        <begin position="394"/>
        <end position="542"/>
    </location>
</feature>
<dbReference type="CTD" id="55823"/>
<keyword evidence="5" id="KW-0479">Metal-binding</keyword>
<comment type="subcellular location">
    <subcellularLocation>
        <location evidence="2">Late endosome membrane</location>
        <topology evidence="2">Peripheral membrane protein</topology>
        <orientation evidence="2">Cytoplasmic side</orientation>
    </subcellularLocation>
    <subcellularLocation>
        <location evidence="1">Lysosome</location>
    </subcellularLocation>
</comment>
<evidence type="ECO:0000256" key="13">
    <source>
        <dbReference type="PROSITE-ProRule" id="PRU01006"/>
    </source>
</evidence>
<dbReference type="OrthoDB" id="26184at2759"/>
<gene>
    <name evidence="18" type="primary">LOC108744113</name>
</gene>
<keyword evidence="17" id="KW-1185">Reference proteome</keyword>
<dbReference type="GO" id="GO:0031902">
    <property type="term" value="C:late endosome membrane"/>
    <property type="evidence" value="ECO:0007669"/>
    <property type="project" value="UniProtKB-SubCell"/>
</dbReference>
<dbReference type="PIRSF" id="PIRSF007860">
    <property type="entry name" value="VPS11"/>
    <property type="match status" value="1"/>
</dbReference>
<dbReference type="InterPro" id="IPR057307">
    <property type="entry name" value="PEP5_VPS11_N"/>
</dbReference>
<evidence type="ECO:0000313" key="18">
    <source>
        <dbReference type="RefSeq" id="XP_018335224.1"/>
    </source>
</evidence>
<dbReference type="GO" id="GO:0030897">
    <property type="term" value="C:HOPS complex"/>
    <property type="evidence" value="ECO:0007669"/>
    <property type="project" value="TreeGrafter"/>
</dbReference>
<sequence>MAFLEWRKFNFFDLKANVDDGRIASLYKECDITVATSGNNQAVLGDSCGQIHIITRFWQVTTFRAYEFKVSLAKQLRSSPLLVTVGDDDVGINPLIKVWNTTRFDKNGIPYCCRVSRAIPGVNPVAVTTLCVHEELQLMAIGFMDGSLNLYRGEITRDRGSKQKVFRVASCAITGLAFQALGPAVFLFVATESSVYMYNITHKDKEHKISLDNMGCAKNCSVLAVYENLFMIGRNNAIYCYTIDGKGPCYAVDGEKVLLEWFRNYLVIVSTTNRPITQAVAGSSSQPTSQGHLITVLDIHNKFIVFSSVMEKVRTVFSEWGSFYIIDYNNNVYHLDEKDLQSKLALLFKKNLYDLAIRIAKSQQYDSYGLVDIYRQYGDHLYAKGGYEAAIEQYIKTIGRLEPSYVIRKFLDSQHIEYLTTYLQALHKQGQAPEDHTTLLLNCYTKLNNTDSLKEFILTKDNDLDFDVEIAIKVCRYGSPEEALMLAKKHAKHDWYIKIQIEDHEKYIEALQYISRLDFQNAENFMKKYGNILIEKEPHESTQFLKRLCTNYRPVDKTDGILNGITELNQNADAEDYIHLFLNNSERLVEFLEYLISEGCVLSSPVYDTLIEHYLHVWSALEAGPEKAKYTQKILKLLQTLEVKYDKPQALVVCHMHGFSEGIFYLYEEQKLYPQILRYHVSKGDESAVLACCRRFGHQEPSLWVQALWSCVRESNSPLIDILPEILTVIAKERLLSPQQVIEAIGIAKSDVTLGHIRSYITNELQKEHDIIENNTELIDKYQTDIEKLKQQVETLKNGVVVIQGSRCAACHHQLELPSLHFLCQHSFHHHCFQSFAENENECPACLPENKKLIELLKSREYNKDLHETFHSQLEKASDGFSLAAEYFGRSVFNKITVITDDETEKILSRAKKYDGYNQYNVLKAGNRIEESAKSNYGPSAEARIRLSENIRNTPKIISTSEGKMRLQEHQYSQSLEANITKYGTRGSSSKKSESDSQVIGKNPFEDDYDDSKNPFTDDEFDETNPFSDQYDKNLNPFEP</sequence>
<dbReference type="InterPro" id="IPR016528">
    <property type="entry name" value="VPS11"/>
</dbReference>
<dbReference type="Pfam" id="PF23341">
    <property type="entry name" value="PEP5_VPS11_N"/>
    <property type="match status" value="1"/>
</dbReference>
<dbReference type="CDD" id="cd16688">
    <property type="entry name" value="RING-H2_Vps11"/>
    <property type="match status" value="1"/>
</dbReference>
<dbReference type="KEGG" id="apln:108744113"/>
<dbReference type="FunCoup" id="A0A1W4XGV5">
    <property type="interactions" value="1094"/>
</dbReference>
<dbReference type="InterPro" id="IPR001841">
    <property type="entry name" value="Znf_RING"/>
</dbReference>
<evidence type="ECO:0000256" key="7">
    <source>
        <dbReference type="ARBA" id="ARBA00022833"/>
    </source>
</evidence>
<keyword evidence="4" id="KW-0813">Transport</keyword>
<dbReference type="GO" id="GO:0007032">
    <property type="term" value="P:endosome organization"/>
    <property type="evidence" value="ECO:0007669"/>
    <property type="project" value="TreeGrafter"/>
</dbReference>
<dbReference type="InterPro" id="IPR015943">
    <property type="entry name" value="WD40/YVTN_repeat-like_dom_sf"/>
</dbReference>
<dbReference type="GO" id="GO:0030674">
    <property type="term" value="F:protein-macromolecule adaptor activity"/>
    <property type="evidence" value="ECO:0007669"/>
    <property type="project" value="TreeGrafter"/>
</dbReference>
<evidence type="ECO:0000256" key="12">
    <source>
        <dbReference type="PROSITE-ProRule" id="PRU00175"/>
    </source>
</evidence>
<dbReference type="PROSITE" id="PS50089">
    <property type="entry name" value="ZF_RING_2"/>
    <property type="match status" value="1"/>
</dbReference>
<dbReference type="AlphaFoldDB" id="A0A1W4XGV5"/>
<dbReference type="GeneID" id="108744113"/>
<feature type="region of interest" description="Disordered" evidence="15">
    <location>
        <begin position="984"/>
        <end position="1040"/>
    </location>
</feature>
<dbReference type="GO" id="GO:0006904">
    <property type="term" value="P:vesicle docking involved in exocytosis"/>
    <property type="evidence" value="ECO:0007669"/>
    <property type="project" value="TreeGrafter"/>
</dbReference>
<feature type="domain" description="RING-type" evidence="16">
    <location>
        <begin position="808"/>
        <end position="846"/>
    </location>
</feature>
<dbReference type="Pfam" id="PF12451">
    <property type="entry name" value="VPS11_C"/>
    <property type="match status" value="1"/>
</dbReference>
<evidence type="ECO:0000256" key="14">
    <source>
        <dbReference type="SAM" id="Coils"/>
    </source>
</evidence>
<evidence type="ECO:0000256" key="6">
    <source>
        <dbReference type="ARBA" id="ARBA00022771"/>
    </source>
</evidence>
<dbReference type="GO" id="GO:0048284">
    <property type="term" value="P:organelle fusion"/>
    <property type="evidence" value="ECO:0007669"/>
    <property type="project" value="TreeGrafter"/>
</dbReference>
<feature type="coiled-coil region" evidence="14">
    <location>
        <begin position="772"/>
        <end position="799"/>
    </location>
</feature>
<dbReference type="InParanoid" id="A0A1W4XGV5"/>
<dbReference type="GO" id="GO:0006886">
    <property type="term" value="P:intracellular protein transport"/>
    <property type="evidence" value="ECO:0007669"/>
    <property type="project" value="UniProtKB-UniRule"/>
</dbReference>
<evidence type="ECO:0000256" key="9">
    <source>
        <dbReference type="ARBA" id="ARBA00023136"/>
    </source>
</evidence>
<organism evidence="17 18">
    <name type="scientific">Agrilus planipennis</name>
    <name type="common">Emerald ash borer</name>
    <name type="synonym">Agrilus marcopoli</name>
    <dbReference type="NCBI Taxonomy" id="224129"/>
    <lineage>
        <taxon>Eukaryota</taxon>
        <taxon>Metazoa</taxon>
        <taxon>Ecdysozoa</taxon>
        <taxon>Arthropoda</taxon>
        <taxon>Hexapoda</taxon>
        <taxon>Insecta</taxon>
        <taxon>Pterygota</taxon>
        <taxon>Neoptera</taxon>
        <taxon>Endopterygota</taxon>
        <taxon>Coleoptera</taxon>
        <taxon>Polyphaga</taxon>
        <taxon>Elateriformia</taxon>
        <taxon>Buprestoidea</taxon>
        <taxon>Buprestidae</taxon>
        <taxon>Agrilinae</taxon>
        <taxon>Agrilus</taxon>
    </lineage>
</organism>
<dbReference type="GO" id="GO:0008270">
    <property type="term" value="F:zinc ion binding"/>
    <property type="evidence" value="ECO:0007669"/>
    <property type="project" value="UniProtKB-KW"/>
</dbReference>
<keyword evidence="14" id="KW-0175">Coiled coil</keyword>
<proteinExistence type="inferred from homology"/>
<dbReference type="InterPro" id="IPR000547">
    <property type="entry name" value="Clathrin_H-chain/VPS_repeat"/>
</dbReference>
<keyword evidence="9 11" id="KW-0472">Membrane</keyword>
<dbReference type="GO" id="GO:0005764">
    <property type="term" value="C:lysosome"/>
    <property type="evidence" value="ECO:0007669"/>
    <property type="project" value="UniProtKB-SubCell"/>
</dbReference>
<dbReference type="SUPFAM" id="SSF50978">
    <property type="entry name" value="WD40 repeat-like"/>
    <property type="match status" value="1"/>
</dbReference>
<evidence type="ECO:0000256" key="3">
    <source>
        <dbReference type="ARBA" id="ARBA00007070"/>
    </source>
</evidence>
<evidence type="ECO:0000256" key="15">
    <source>
        <dbReference type="SAM" id="MobiDB-lite"/>
    </source>
</evidence>
<evidence type="ECO:0000259" key="16">
    <source>
        <dbReference type="PROSITE" id="PS50089"/>
    </source>
</evidence>
<evidence type="ECO:0000256" key="4">
    <source>
        <dbReference type="ARBA" id="ARBA00022448"/>
    </source>
</evidence>
<dbReference type="STRING" id="224129.A0A1W4XGV5"/>
<evidence type="ECO:0000256" key="10">
    <source>
        <dbReference type="ARBA" id="ARBA00023228"/>
    </source>
</evidence>
<comment type="similarity">
    <text evidence="3 11">Belongs to the VPS11 family.</text>
</comment>